<keyword evidence="1" id="KW-0808">Transferase</keyword>
<dbReference type="Proteomes" id="UP001238496">
    <property type="component" value="Unassembled WGS sequence"/>
</dbReference>
<evidence type="ECO:0000256" key="1">
    <source>
        <dbReference type="ARBA" id="ARBA00022679"/>
    </source>
</evidence>
<gene>
    <name evidence="2" type="ORF">J2045_000509</name>
</gene>
<dbReference type="Gene3D" id="3.40.50.2000">
    <property type="entry name" value="Glycogen Phosphorylase B"/>
    <property type="match status" value="2"/>
</dbReference>
<dbReference type="CDD" id="cd03809">
    <property type="entry name" value="GT4_MtfB-like"/>
    <property type="match status" value="1"/>
</dbReference>
<dbReference type="PANTHER" id="PTHR46401:SF2">
    <property type="entry name" value="GLYCOSYLTRANSFERASE WBBK-RELATED"/>
    <property type="match status" value="1"/>
</dbReference>
<dbReference type="SUPFAM" id="SSF53756">
    <property type="entry name" value="UDP-Glycosyltransferase/glycogen phosphorylase"/>
    <property type="match status" value="1"/>
</dbReference>
<organism evidence="2 3">
    <name type="scientific">Peteryoungia aggregata LMG 23059</name>
    <dbReference type="NCBI Taxonomy" id="1368425"/>
    <lineage>
        <taxon>Bacteria</taxon>
        <taxon>Pseudomonadati</taxon>
        <taxon>Pseudomonadota</taxon>
        <taxon>Alphaproteobacteria</taxon>
        <taxon>Hyphomicrobiales</taxon>
        <taxon>Rhizobiaceae</taxon>
        <taxon>Peteryoungia</taxon>
    </lineage>
</organism>
<evidence type="ECO:0000313" key="2">
    <source>
        <dbReference type="EMBL" id="MDQ0419499.1"/>
    </source>
</evidence>
<evidence type="ECO:0000313" key="3">
    <source>
        <dbReference type="Proteomes" id="UP001238496"/>
    </source>
</evidence>
<comment type="caution">
    <text evidence="2">The sequence shown here is derived from an EMBL/GenBank/DDBJ whole genome shotgun (WGS) entry which is preliminary data.</text>
</comment>
<dbReference type="InterPro" id="IPR029044">
    <property type="entry name" value="Nucleotide-diphossugar_trans"/>
</dbReference>
<name>A0ABU0G3G9_9HYPH</name>
<dbReference type="EMBL" id="JAUSUW010000001">
    <property type="protein sequence ID" value="MDQ0419499.1"/>
    <property type="molecule type" value="Genomic_DNA"/>
</dbReference>
<dbReference type="PANTHER" id="PTHR46401">
    <property type="entry name" value="GLYCOSYLTRANSFERASE WBBK-RELATED"/>
    <property type="match status" value="1"/>
</dbReference>
<accession>A0ABU0G3G9</accession>
<keyword evidence="3" id="KW-1185">Reference proteome</keyword>
<dbReference type="Gene3D" id="3.90.550.10">
    <property type="entry name" value="Spore Coat Polysaccharide Biosynthesis Protein SpsA, Chain A"/>
    <property type="match status" value="1"/>
</dbReference>
<protein>
    <submittedName>
        <fullName evidence="2">Glycosyltransferase involved in cell wall biosynthesis</fullName>
    </submittedName>
</protein>
<dbReference type="RefSeq" id="WP_307369035.1">
    <property type="nucleotide sequence ID" value="NZ_JAUSUW010000001.1"/>
</dbReference>
<dbReference type="Pfam" id="PF13692">
    <property type="entry name" value="Glyco_trans_1_4"/>
    <property type="match status" value="1"/>
</dbReference>
<reference evidence="2 3" key="1">
    <citation type="submission" date="2023-07" db="EMBL/GenBank/DDBJ databases">
        <title>Genomic Encyclopedia of Type Strains, Phase IV (KMG-IV): sequencing the most valuable type-strain genomes for metagenomic binning, comparative biology and taxonomic classification.</title>
        <authorList>
            <person name="Goeker M."/>
        </authorList>
    </citation>
    <scope>NUCLEOTIDE SEQUENCE [LARGE SCALE GENOMIC DNA]</scope>
    <source>
        <strain evidence="2 3">DSM 1111</strain>
    </source>
</reference>
<dbReference type="SUPFAM" id="SSF53448">
    <property type="entry name" value="Nucleotide-diphospho-sugar transferases"/>
    <property type="match status" value="1"/>
</dbReference>
<sequence length="674" mass="72760">MSASAFVVNGRYLTQSITGVQRYARNVVDAIDRLEEASGSVVLTPRSASQPGYHRLRTVETGFLQGYAWEQAELPLASLGRRLLNLCNMAPAIKNEQIVCIHDSNVLSSPESYSCGFRAAYRSLQPLLVRRAARIATVSHASARQLARYLPIALSEIAVLPNGHEHALLWNPAKAKLPAGLPVEEGDRPYVLAFGSRAKHKNMSLLVAIAPRLDEMGINIVIAGGGAIGATGASFEHSNVYHCGRVTDDDLAHLLDHALCLVFPSVTEGFGLPIVEAMARGCPVLSSDAASMPEVCGEAALMASPFDQRQWVDNIRSLAESEALRVHLIGAGREQCRHFSWMSSAEGYLELLENPVSGVRRSAAPKRTQSRVAAVFATLGRPDVVSATVRHFLATQTLAPSSVIVSCSKLEDAGDLVSLDAVKVVLSPVGLPAQRNTALKAIEAGTEIVAFFDDDFVADAEWLSRAAQILQDDRGIVGVTGHVVADGIKGPGIPFEEAVQIVEAATGEPKSGWAERYSPYGCNMAFRFGAIGDVRFDERLVLYGWLEDRDFGAQLAARGGRLVKSPDCLGVHMGVKSGRTSGERFGYSQIANPIYMMRKGTMEPRLVVGQIFRNLASNFGRGFLPEPYIDRRGRIRGNMHALLDLLRGQLAPERVTSFDAGRAIEPMGGRPADA</sequence>
<proteinExistence type="predicted"/>
<dbReference type="CDD" id="cd00761">
    <property type="entry name" value="Glyco_tranf_GTA_type"/>
    <property type="match status" value="1"/>
</dbReference>